<evidence type="ECO:0000313" key="2">
    <source>
        <dbReference type="EMBL" id="WOG84869.1"/>
    </source>
</evidence>
<dbReference type="AlphaFoldDB" id="A0AAF1AIQ2"/>
<accession>A0AAF1AIQ2</accession>
<evidence type="ECO:0000313" key="3">
    <source>
        <dbReference type="Proteomes" id="UP000077755"/>
    </source>
</evidence>
<dbReference type="EMBL" id="CP093343">
    <property type="protein sequence ID" value="WOG84869.1"/>
    <property type="molecule type" value="Genomic_DNA"/>
</dbReference>
<feature type="region of interest" description="Disordered" evidence="1">
    <location>
        <begin position="1"/>
        <end position="21"/>
    </location>
</feature>
<keyword evidence="3" id="KW-1185">Reference proteome</keyword>
<gene>
    <name evidence="2" type="ORF">DCAR_0104054</name>
</gene>
<dbReference type="Proteomes" id="UP000077755">
    <property type="component" value="Chromosome 1"/>
</dbReference>
<reference evidence="2" key="2">
    <citation type="submission" date="2022-03" db="EMBL/GenBank/DDBJ databases">
        <title>Draft title - Genomic analysis of global carrot germplasm unveils the trajectory of domestication and the origin of high carotenoid orange carrot.</title>
        <authorList>
            <person name="Iorizzo M."/>
            <person name="Ellison S."/>
            <person name="Senalik D."/>
            <person name="Macko-Podgorni A."/>
            <person name="Grzebelus D."/>
            <person name="Bostan H."/>
            <person name="Rolling W."/>
            <person name="Curaba J."/>
            <person name="Simon P."/>
        </authorList>
    </citation>
    <scope>NUCLEOTIDE SEQUENCE</scope>
    <source>
        <tissue evidence="2">Leaf</tissue>
    </source>
</reference>
<reference evidence="2" key="1">
    <citation type="journal article" date="2016" name="Nat. Genet.">
        <title>A high-quality carrot genome assembly provides new insights into carotenoid accumulation and asterid genome evolution.</title>
        <authorList>
            <person name="Iorizzo M."/>
            <person name="Ellison S."/>
            <person name="Senalik D."/>
            <person name="Zeng P."/>
            <person name="Satapoomin P."/>
            <person name="Huang J."/>
            <person name="Bowman M."/>
            <person name="Iovene M."/>
            <person name="Sanseverino W."/>
            <person name="Cavagnaro P."/>
            <person name="Yildiz M."/>
            <person name="Macko-Podgorni A."/>
            <person name="Moranska E."/>
            <person name="Grzebelus E."/>
            <person name="Grzebelus D."/>
            <person name="Ashrafi H."/>
            <person name="Zheng Z."/>
            <person name="Cheng S."/>
            <person name="Spooner D."/>
            <person name="Van Deynze A."/>
            <person name="Simon P."/>
        </authorList>
    </citation>
    <scope>NUCLEOTIDE SEQUENCE</scope>
    <source>
        <tissue evidence="2">Leaf</tissue>
    </source>
</reference>
<name>A0AAF1AIQ2_DAUCS</name>
<proteinExistence type="predicted"/>
<sequence length="99" mass="10633">MLSRSVAQTSETPGDDESYHGWRIDKFDFESPVVSGTPVKALKVDRTGLAAACGQCSSSMPCRTPLADVSNKPFLGGRQSLIAGHLDGRTDNEIKNYST</sequence>
<evidence type="ECO:0000256" key="1">
    <source>
        <dbReference type="SAM" id="MobiDB-lite"/>
    </source>
</evidence>
<protein>
    <submittedName>
        <fullName evidence="2">Uncharacterized protein</fullName>
    </submittedName>
</protein>
<organism evidence="2 3">
    <name type="scientific">Daucus carota subsp. sativus</name>
    <name type="common">Carrot</name>
    <dbReference type="NCBI Taxonomy" id="79200"/>
    <lineage>
        <taxon>Eukaryota</taxon>
        <taxon>Viridiplantae</taxon>
        <taxon>Streptophyta</taxon>
        <taxon>Embryophyta</taxon>
        <taxon>Tracheophyta</taxon>
        <taxon>Spermatophyta</taxon>
        <taxon>Magnoliopsida</taxon>
        <taxon>eudicotyledons</taxon>
        <taxon>Gunneridae</taxon>
        <taxon>Pentapetalae</taxon>
        <taxon>asterids</taxon>
        <taxon>campanulids</taxon>
        <taxon>Apiales</taxon>
        <taxon>Apiaceae</taxon>
        <taxon>Apioideae</taxon>
        <taxon>Scandiceae</taxon>
        <taxon>Daucinae</taxon>
        <taxon>Daucus</taxon>
        <taxon>Daucus sect. Daucus</taxon>
    </lineage>
</organism>
<feature type="compositionally biased region" description="Polar residues" evidence="1">
    <location>
        <begin position="1"/>
        <end position="12"/>
    </location>
</feature>